<keyword evidence="2" id="KW-0418">Kinase</keyword>
<dbReference type="PROSITE" id="PS50011">
    <property type="entry name" value="PROTEIN_KINASE_DOM"/>
    <property type="match status" value="1"/>
</dbReference>
<dbReference type="Gene3D" id="1.10.510.10">
    <property type="entry name" value="Transferase(Phosphotransferase) domain 1"/>
    <property type="match status" value="1"/>
</dbReference>
<dbReference type="Proteomes" id="UP000265703">
    <property type="component" value="Unassembled WGS sequence"/>
</dbReference>
<evidence type="ECO:0000259" key="1">
    <source>
        <dbReference type="PROSITE" id="PS50011"/>
    </source>
</evidence>
<feature type="domain" description="Protein kinase" evidence="1">
    <location>
        <begin position="23"/>
        <end position="262"/>
    </location>
</feature>
<reference evidence="2 3" key="1">
    <citation type="submission" date="2018-06" db="EMBL/GenBank/DDBJ databases">
        <title>Comparative genomics reveals the genomic features of Rhizophagus irregularis, R. cerebriforme, R. diaphanum and Gigaspora rosea, and their symbiotic lifestyle signature.</title>
        <authorList>
            <person name="Morin E."/>
            <person name="San Clemente H."/>
            <person name="Chen E.C.H."/>
            <person name="De La Providencia I."/>
            <person name="Hainaut M."/>
            <person name="Kuo A."/>
            <person name="Kohler A."/>
            <person name="Murat C."/>
            <person name="Tang N."/>
            <person name="Roy S."/>
            <person name="Loubradou J."/>
            <person name="Henrissat B."/>
            <person name="Grigoriev I.V."/>
            <person name="Corradi N."/>
            <person name="Roux C."/>
            <person name="Martin F.M."/>
        </authorList>
    </citation>
    <scope>NUCLEOTIDE SEQUENCE [LARGE SCALE GENOMIC DNA]</scope>
    <source>
        <strain evidence="2 3">DAOM 227022</strain>
    </source>
</reference>
<organism evidence="2 3">
    <name type="scientific">Glomus cerebriforme</name>
    <dbReference type="NCBI Taxonomy" id="658196"/>
    <lineage>
        <taxon>Eukaryota</taxon>
        <taxon>Fungi</taxon>
        <taxon>Fungi incertae sedis</taxon>
        <taxon>Mucoromycota</taxon>
        <taxon>Glomeromycotina</taxon>
        <taxon>Glomeromycetes</taxon>
        <taxon>Glomerales</taxon>
        <taxon>Glomeraceae</taxon>
        <taxon>Glomus</taxon>
    </lineage>
</organism>
<keyword evidence="3" id="KW-1185">Reference proteome</keyword>
<dbReference type="GO" id="GO:0004674">
    <property type="term" value="F:protein serine/threonine kinase activity"/>
    <property type="evidence" value="ECO:0007669"/>
    <property type="project" value="TreeGrafter"/>
</dbReference>
<name>A0A397SCS3_9GLOM</name>
<accession>A0A397SCS3</accession>
<evidence type="ECO:0000313" key="3">
    <source>
        <dbReference type="Proteomes" id="UP000265703"/>
    </source>
</evidence>
<dbReference type="InterPro" id="IPR000719">
    <property type="entry name" value="Prot_kinase_dom"/>
</dbReference>
<evidence type="ECO:0000313" key="2">
    <source>
        <dbReference type="EMBL" id="RIA80184.1"/>
    </source>
</evidence>
<dbReference type="Pfam" id="PF07714">
    <property type="entry name" value="PK_Tyr_Ser-Thr"/>
    <property type="match status" value="1"/>
</dbReference>
<gene>
    <name evidence="2" type="ORF">C1645_839153</name>
</gene>
<protein>
    <submittedName>
        <fullName evidence="2">Kinase-like domain-containing protein</fullName>
    </submittedName>
</protein>
<dbReference type="InterPro" id="IPR001245">
    <property type="entry name" value="Ser-Thr/Tyr_kinase_cat_dom"/>
</dbReference>
<dbReference type="EMBL" id="QKYT01001025">
    <property type="protein sequence ID" value="RIA80184.1"/>
    <property type="molecule type" value="Genomic_DNA"/>
</dbReference>
<sequence>MTISTIECNEPRTGRKWCQHKRFKDNFKNWTGGFGKIYSAVWPEGYIHYWDIINQQWRRIKNIKSHFQIYLNDIIRCYGITQDPNTKVCMMVLRYCNYGNLRNYYLNQSDTYNNRIKNLSQIVRGLLDIHNAEKVHKDFHSGNILNDYDPLICDLGMCQPTNEQSVEEEEGIYGVLPYVSEVLRGLQYTKASNIYSFGIIMNEYNDIPHDHVLAVKICKGFRPIISEDTPKLLADLINKCWDAEAENRPTAKELYQILKKWSNEIYNKDSEIYSQIEEFTSIIQSTFVSKWFDCQLSESDHNQEDENNTE</sequence>
<proteinExistence type="predicted"/>
<comment type="caution">
    <text evidence="2">The sequence shown here is derived from an EMBL/GenBank/DDBJ whole genome shotgun (WGS) entry which is preliminary data.</text>
</comment>
<dbReference type="SUPFAM" id="SSF56112">
    <property type="entry name" value="Protein kinase-like (PK-like)"/>
    <property type="match status" value="1"/>
</dbReference>
<dbReference type="PANTHER" id="PTHR44329">
    <property type="entry name" value="SERINE/THREONINE-PROTEIN KINASE TNNI3K-RELATED"/>
    <property type="match status" value="1"/>
</dbReference>
<keyword evidence="2" id="KW-0808">Transferase</keyword>
<dbReference type="InterPro" id="IPR011009">
    <property type="entry name" value="Kinase-like_dom_sf"/>
</dbReference>
<dbReference type="AlphaFoldDB" id="A0A397SCS3"/>
<dbReference type="InterPro" id="IPR051681">
    <property type="entry name" value="Ser/Thr_Kinases-Pseudokinases"/>
</dbReference>
<dbReference type="GO" id="GO:0005524">
    <property type="term" value="F:ATP binding"/>
    <property type="evidence" value="ECO:0007669"/>
    <property type="project" value="InterPro"/>
</dbReference>